<dbReference type="PROSITE" id="PS50052">
    <property type="entry name" value="GUANYLATE_KINASE_2"/>
    <property type="match status" value="1"/>
</dbReference>
<keyword evidence="3" id="KW-0808">Transferase</keyword>
<proteinExistence type="inferred from homology"/>
<dbReference type="PANTHER" id="PTHR23117">
    <property type="entry name" value="GUANYLATE KINASE-RELATED"/>
    <property type="match status" value="1"/>
</dbReference>
<organism evidence="7 8">
    <name type="scientific">Enterococcus lacertideformus</name>
    <dbReference type="NCBI Taxonomy" id="2771493"/>
    <lineage>
        <taxon>Bacteria</taxon>
        <taxon>Bacillati</taxon>
        <taxon>Bacillota</taxon>
        <taxon>Bacilli</taxon>
        <taxon>Lactobacillales</taxon>
        <taxon>Enterococcaceae</taxon>
        <taxon>Enterococcus</taxon>
    </lineage>
</organism>
<dbReference type="Pfam" id="PF00625">
    <property type="entry name" value="Guanylate_kin"/>
    <property type="match status" value="1"/>
</dbReference>
<dbReference type="Proteomes" id="UP000637757">
    <property type="component" value="Unassembled WGS sequence"/>
</dbReference>
<evidence type="ECO:0000256" key="2">
    <source>
        <dbReference type="ARBA" id="ARBA00005790"/>
    </source>
</evidence>
<comment type="function">
    <text evidence="1">Essential for recycling GMP and indirectly, cGMP.</text>
</comment>
<dbReference type="Gene3D" id="3.40.50.300">
    <property type="entry name" value="P-loop containing nucleotide triphosphate hydrolases"/>
    <property type="match status" value="1"/>
</dbReference>
<dbReference type="SUPFAM" id="SSF52540">
    <property type="entry name" value="P-loop containing nucleoside triphosphate hydrolases"/>
    <property type="match status" value="1"/>
</dbReference>
<comment type="catalytic activity">
    <reaction evidence="5">
        <text>GMP + ATP = GDP + ADP</text>
        <dbReference type="Rhea" id="RHEA:20780"/>
        <dbReference type="ChEBI" id="CHEBI:30616"/>
        <dbReference type="ChEBI" id="CHEBI:58115"/>
        <dbReference type="ChEBI" id="CHEBI:58189"/>
        <dbReference type="ChEBI" id="CHEBI:456216"/>
        <dbReference type="EC" id="2.7.4.8"/>
    </reaction>
</comment>
<dbReference type="InterPro" id="IPR027417">
    <property type="entry name" value="P-loop_NTPase"/>
</dbReference>
<evidence type="ECO:0000256" key="1">
    <source>
        <dbReference type="ARBA" id="ARBA00003531"/>
    </source>
</evidence>
<evidence type="ECO:0000313" key="7">
    <source>
        <dbReference type="EMBL" id="MBF8808054.1"/>
    </source>
</evidence>
<dbReference type="PANTHER" id="PTHR23117:SF13">
    <property type="entry name" value="GUANYLATE KINASE"/>
    <property type="match status" value="1"/>
</dbReference>
<dbReference type="CDD" id="cd00071">
    <property type="entry name" value="GMPK"/>
    <property type="match status" value="1"/>
</dbReference>
<name>A0A931AYG3_9ENTE</name>
<feature type="domain" description="Guanylate kinase-like" evidence="6">
    <location>
        <begin position="2"/>
        <end position="181"/>
    </location>
</feature>
<evidence type="ECO:0000313" key="8">
    <source>
        <dbReference type="Proteomes" id="UP000637757"/>
    </source>
</evidence>
<sequence>MNKCYVFIGPSGSGKTSLAAALFQPTQKIITYTTRQPRKEEIDQKDYYFISEIRFEQMVKKHEFVEWDVYAENKYGSSKAEIMKKLAQGNCYTVLTANGFWALYDYFGERIQPVFVTISQSKLKERLSSRGDTPEQIQKRLTLFEQDAKELKLLEKHPQLILLSNNNTLDKTKKQFFSQLQK</sequence>
<keyword evidence="4 7" id="KW-0418">Kinase</keyword>
<evidence type="ECO:0000259" key="6">
    <source>
        <dbReference type="PROSITE" id="PS50052"/>
    </source>
</evidence>
<dbReference type="GO" id="GO:0005829">
    <property type="term" value="C:cytosol"/>
    <property type="evidence" value="ECO:0007669"/>
    <property type="project" value="TreeGrafter"/>
</dbReference>
<dbReference type="EMBL" id="JADAKE010000016">
    <property type="protein sequence ID" value="MBF8808054.1"/>
    <property type="molecule type" value="Genomic_DNA"/>
</dbReference>
<dbReference type="AlphaFoldDB" id="A0A931AYG3"/>
<evidence type="ECO:0000256" key="3">
    <source>
        <dbReference type="ARBA" id="ARBA00022679"/>
    </source>
</evidence>
<dbReference type="SMART" id="SM00072">
    <property type="entry name" value="GuKc"/>
    <property type="match status" value="1"/>
</dbReference>
<dbReference type="GO" id="GO:0004385">
    <property type="term" value="F:GMP kinase activity"/>
    <property type="evidence" value="ECO:0007669"/>
    <property type="project" value="UniProtKB-EC"/>
</dbReference>
<keyword evidence="8" id="KW-1185">Reference proteome</keyword>
<reference evidence="7" key="1">
    <citation type="submission" date="2020-09" db="EMBL/GenBank/DDBJ databases">
        <title>Genomic insights into the novelty and pathogenicity of a unique biofilm-forming Enterococcus sp. bacteria (Enterococcus lacertideformus) identified in reptiles.</title>
        <authorList>
            <person name="Agius J.E."/>
            <person name="Phalen D.N."/>
            <person name="Rose K."/>
            <person name="Eden J.-S."/>
        </authorList>
    </citation>
    <scope>NUCLEOTIDE SEQUENCE</scope>
    <source>
        <strain evidence="7">PHRS 0518</strain>
    </source>
</reference>
<dbReference type="InterPro" id="IPR008144">
    <property type="entry name" value="Guanylate_kin-like_dom"/>
</dbReference>
<comment type="similarity">
    <text evidence="2">Belongs to the guanylate kinase family.</text>
</comment>
<protein>
    <submittedName>
        <fullName evidence="7">Guanylate kinase</fullName>
    </submittedName>
</protein>
<evidence type="ECO:0000256" key="4">
    <source>
        <dbReference type="ARBA" id="ARBA00022777"/>
    </source>
</evidence>
<accession>A0A931AYG3</accession>
<comment type="caution">
    <text evidence="7">The sequence shown here is derived from an EMBL/GenBank/DDBJ whole genome shotgun (WGS) entry which is preliminary data.</text>
</comment>
<dbReference type="InterPro" id="IPR008145">
    <property type="entry name" value="GK/Ca_channel_bsu"/>
</dbReference>
<evidence type="ECO:0000256" key="5">
    <source>
        <dbReference type="ARBA" id="ARBA00048594"/>
    </source>
</evidence>
<gene>
    <name evidence="7" type="ORF">IC227_06595</name>
</gene>